<keyword evidence="2" id="KW-0547">Nucleotide-binding</keyword>
<dbReference type="PANTHER" id="PTHR24220:SF86">
    <property type="entry name" value="ABC TRANSPORTER ABCH.1"/>
    <property type="match status" value="1"/>
</dbReference>
<dbReference type="InterPro" id="IPR003593">
    <property type="entry name" value="AAA+_ATPase"/>
</dbReference>
<name>A0A4P6JYV9_KTERU</name>
<dbReference type="GO" id="GO:0005886">
    <property type="term" value="C:plasma membrane"/>
    <property type="evidence" value="ECO:0007669"/>
    <property type="project" value="TreeGrafter"/>
</dbReference>
<dbReference type="InterPro" id="IPR017911">
    <property type="entry name" value="MacB-like_ATP-bd"/>
</dbReference>
<evidence type="ECO:0000313" key="5">
    <source>
        <dbReference type="EMBL" id="QBD80692.1"/>
    </source>
</evidence>
<dbReference type="Pfam" id="PF00005">
    <property type="entry name" value="ABC_tran"/>
    <property type="match status" value="1"/>
</dbReference>
<dbReference type="GO" id="GO:0098796">
    <property type="term" value="C:membrane protein complex"/>
    <property type="evidence" value="ECO:0007669"/>
    <property type="project" value="UniProtKB-ARBA"/>
</dbReference>
<protein>
    <submittedName>
        <fullName evidence="5">ABC transporter ATP-binding protein</fullName>
    </submittedName>
</protein>
<dbReference type="GO" id="GO:0016887">
    <property type="term" value="F:ATP hydrolysis activity"/>
    <property type="evidence" value="ECO:0007669"/>
    <property type="project" value="InterPro"/>
</dbReference>
<organism evidence="5 6">
    <name type="scientific">Ktedonosporobacter rubrisoli</name>
    <dbReference type="NCBI Taxonomy" id="2509675"/>
    <lineage>
        <taxon>Bacteria</taxon>
        <taxon>Bacillati</taxon>
        <taxon>Chloroflexota</taxon>
        <taxon>Ktedonobacteria</taxon>
        <taxon>Ktedonobacterales</taxon>
        <taxon>Ktedonosporobacteraceae</taxon>
        <taxon>Ktedonosporobacter</taxon>
    </lineage>
</organism>
<dbReference type="InterPro" id="IPR003439">
    <property type="entry name" value="ABC_transporter-like_ATP-bd"/>
</dbReference>
<evidence type="ECO:0000259" key="4">
    <source>
        <dbReference type="PROSITE" id="PS50893"/>
    </source>
</evidence>
<dbReference type="SUPFAM" id="SSF52540">
    <property type="entry name" value="P-loop containing nucleoside triphosphate hydrolases"/>
    <property type="match status" value="1"/>
</dbReference>
<dbReference type="KEGG" id="kbs:EPA93_33855"/>
<keyword evidence="1" id="KW-0813">Transport</keyword>
<evidence type="ECO:0000256" key="1">
    <source>
        <dbReference type="ARBA" id="ARBA00022448"/>
    </source>
</evidence>
<evidence type="ECO:0000256" key="3">
    <source>
        <dbReference type="ARBA" id="ARBA00022840"/>
    </source>
</evidence>
<proteinExistence type="predicted"/>
<gene>
    <name evidence="5" type="ORF">EPA93_33855</name>
</gene>
<evidence type="ECO:0000313" key="6">
    <source>
        <dbReference type="Proteomes" id="UP000290365"/>
    </source>
</evidence>
<dbReference type="PANTHER" id="PTHR24220">
    <property type="entry name" value="IMPORT ATP-BINDING PROTEIN"/>
    <property type="match status" value="1"/>
</dbReference>
<dbReference type="InterPro" id="IPR027417">
    <property type="entry name" value="P-loop_NTPase"/>
</dbReference>
<dbReference type="Proteomes" id="UP000290365">
    <property type="component" value="Chromosome"/>
</dbReference>
<dbReference type="GO" id="GO:0022857">
    <property type="term" value="F:transmembrane transporter activity"/>
    <property type="evidence" value="ECO:0007669"/>
    <property type="project" value="TreeGrafter"/>
</dbReference>
<keyword evidence="6" id="KW-1185">Reference proteome</keyword>
<dbReference type="EMBL" id="CP035758">
    <property type="protein sequence ID" value="QBD80692.1"/>
    <property type="molecule type" value="Genomic_DNA"/>
</dbReference>
<dbReference type="PROSITE" id="PS50893">
    <property type="entry name" value="ABC_TRANSPORTER_2"/>
    <property type="match status" value="1"/>
</dbReference>
<dbReference type="RefSeq" id="WP_129891754.1">
    <property type="nucleotide sequence ID" value="NZ_CP035758.1"/>
</dbReference>
<dbReference type="SMART" id="SM00382">
    <property type="entry name" value="AAA"/>
    <property type="match status" value="1"/>
</dbReference>
<dbReference type="GO" id="GO:0005524">
    <property type="term" value="F:ATP binding"/>
    <property type="evidence" value="ECO:0007669"/>
    <property type="project" value="UniProtKB-KW"/>
</dbReference>
<feature type="domain" description="ABC transporter" evidence="4">
    <location>
        <begin position="17"/>
        <end position="237"/>
    </location>
</feature>
<reference evidence="5 6" key="1">
    <citation type="submission" date="2019-01" db="EMBL/GenBank/DDBJ databases">
        <title>Ktedonosporobacter rubrisoli SCAWS-G2.</title>
        <authorList>
            <person name="Huang Y."/>
            <person name="Yan B."/>
        </authorList>
    </citation>
    <scope>NUCLEOTIDE SEQUENCE [LARGE SCALE GENOMIC DNA]</scope>
    <source>
        <strain evidence="5 6">SCAWS-G2</strain>
    </source>
</reference>
<dbReference type="AlphaFoldDB" id="A0A4P6JYV9"/>
<keyword evidence="3 5" id="KW-0067">ATP-binding</keyword>
<dbReference type="CDD" id="cd03255">
    <property type="entry name" value="ABC_MJ0796_LolCDE_FtsE"/>
    <property type="match status" value="1"/>
</dbReference>
<sequence length="237" mass="26167">MATLAEQAEAGNVMPVVAVRNLSRIYRMGQNRVQALQDVSLDIYPGELVAIVGPSGSGKTTFMNLIGCMDRPSSGEYWLNSIKVSQMQPNQLAEIRNQQLGFIFQNFNLLMRETALSNVMLPLIYRGLPEREQRQRAMRALHLVGLKERMQHLPVQLSGGQQQRVAIARALVGQPSLLLADEPTGNLDSHTSQEILDLLKTLNAKGITIIVVTHSAEVAAIAGHHIEFRDGQVVRNV</sequence>
<evidence type="ECO:0000256" key="2">
    <source>
        <dbReference type="ARBA" id="ARBA00022741"/>
    </source>
</evidence>
<dbReference type="FunFam" id="3.40.50.300:FF:000032">
    <property type="entry name" value="Export ABC transporter ATP-binding protein"/>
    <property type="match status" value="1"/>
</dbReference>
<dbReference type="Gene3D" id="3.40.50.300">
    <property type="entry name" value="P-loop containing nucleotide triphosphate hydrolases"/>
    <property type="match status" value="1"/>
</dbReference>
<accession>A0A4P6JYV9</accession>
<dbReference type="InterPro" id="IPR017871">
    <property type="entry name" value="ABC_transporter-like_CS"/>
</dbReference>
<dbReference type="PROSITE" id="PS00211">
    <property type="entry name" value="ABC_TRANSPORTER_1"/>
    <property type="match status" value="1"/>
</dbReference>
<dbReference type="InterPro" id="IPR015854">
    <property type="entry name" value="ABC_transpr_LolD-like"/>
</dbReference>
<dbReference type="OrthoDB" id="9804270at2"/>